<dbReference type="RefSeq" id="WP_136692583.1">
    <property type="nucleotide sequence ID" value="NZ_SSHH01000001.1"/>
</dbReference>
<keyword evidence="2" id="KW-1185">Reference proteome</keyword>
<accession>A0A4T3F5W9</accession>
<evidence type="ECO:0000313" key="2">
    <source>
        <dbReference type="Proteomes" id="UP000309389"/>
    </source>
</evidence>
<name>A0A4T3F5W9_9SPHN</name>
<dbReference type="OrthoDB" id="7450771at2"/>
<organism evidence="1 2">
    <name type="scientific">Alteraurantiacibacter aquimixticola</name>
    <dbReference type="NCBI Taxonomy" id="2489173"/>
    <lineage>
        <taxon>Bacteria</taxon>
        <taxon>Pseudomonadati</taxon>
        <taxon>Pseudomonadota</taxon>
        <taxon>Alphaproteobacteria</taxon>
        <taxon>Sphingomonadales</taxon>
        <taxon>Erythrobacteraceae</taxon>
        <taxon>Alteraurantiacibacter</taxon>
    </lineage>
</organism>
<proteinExistence type="predicted"/>
<sequence>MSVLDQVLKGIGGAPDDVANLAEKVGISPDQAEKAIAALGRSHQMQGDTVELASAQTGLDAGILSTIVTQIGGEGSLTHFASMLENNPQAKGILDMLDRDGDGNPLNDIAGMAKGLFGKK</sequence>
<comment type="caution">
    <text evidence="1">The sequence shown here is derived from an EMBL/GenBank/DDBJ whole genome shotgun (WGS) entry which is preliminary data.</text>
</comment>
<dbReference type="AlphaFoldDB" id="A0A4T3F5W9"/>
<gene>
    <name evidence="1" type="ORF">E5222_04950</name>
</gene>
<protein>
    <recommendedName>
        <fullName evidence="3">DUF937 domain-containing protein</fullName>
    </recommendedName>
</protein>
<evidence type="ECO:0008006" key="3">
    <source>
        <dbReference type="Google" id="ProtNLM"/>
    </source>
</evidence>
<reference evidence="1 2" key="1">
    <citation type="submission" date="2019-04" db="EMBL/GenBank/DDBJ databases">
        <title>Altererythrobacter aquimixticola sp. nov., isolated from sediment of junction between the ocean and a freshwater spring.</title>
        <authorList>
            <person name="Yoon J.-H."/>
        </authorList>
    </citation>
    <scope>NUCLEOTIDE SEQUENCE [LARGE SCALE GENOMIC DNA]</scope>
    <source>
        <strain evidence="1 2">SSKS-13</strain>
    </source>
</reference>
<dbReference type="EMBL" id="SSHH01000001">
    <property type="protein sequence ID" value="TIX51794.1"/>
    <property type="molecule type" value="Genomic_DNA"/>
</dbReference>
<dbReference type="Proteomes" id="UP000309389">
    <property type="component" value="Unassembled WGS sequence"/>
</dbReference>
<evidence type="ECO:0000313" key="1">
    <source>
        <dbReference type="EMBL" id="TIX51794.1"/>
    </source>
</evidence>